<feature type="transmembrane region" description="Helical" evidence="1">
    <location>
        <begin position="37"/>
        <end position="57"/>
    </location>
</feature>
<proteinExistence type="predicted"/>
<evidence type="ECO:0000313" key="3">
    <source>
        <dbReference type="Proteomes" id="UP000236291"/>
    </source>
</evidence>
<reference evidence="2 3" key="2">
    <citation type="journal article" date="2017" name="Front. Plant Sci.">
        <title>Gene Classification and Mining of Molecular Markers Useful in Red Clover (Trifolium pratense) Breeding.</title>
        <authorList>
            <person name="Istvanek J."/>
            <person name="Dluhosova J."/>
            <person name="Dluhos P."/>
            <person name="Patkova L."/>
            <person name="Nedelnik J."/>
            <person name="Repkova J."/>
        </authorList>
    </citation>
    <scope>NUCLEOTIDE SEQUENCE [LARGE SCALE GENOMIC DNA]</scope>
    <source>
        <strain evidence="3">cv. Tatra</strain>
        <tissue evidence="2">Young leaves</tissue>
    </source>
</reference>
<dbReference type="EMBL" id="ASHM01115328">
    <property type="protein sequence ID" value="PNX70691.1"/>
    <property type="molecule type" value="Genomic_DNA"/>
</dbReference>
<evidence type="ECO:0000313" key="2">
    <source>
        <dbReference type="EMBL" id="PNX70691.1"/>
    </source>
</evidence>
<organism evidence="2 3">
    <name type="scientific">Trifolium pratense</name>
    <name type="common">Red clover</name>
    <dbReference type="NCBI Taxonomy" id="57577"/>
    <lineage>
        <taxon>Eukaryota</taxon>
        <taxon>Viridiplantae</taxon>
        <taxon>Streptophyta</taxon>
        <taxon>Embryophyta</taxon>
        <taxon>Tracheophyta</taxon>
        <taxon>Spermatophyta</taxon>
        <taxon>Magnoliopsida</taxon>
        <taxon>eudicotyledons</taxon>
        <taxon>Gunneridae</taxon>
        <taxon>Pentapetalae</taxon>
        <taxon>rosids</taxon>
        <taxon>fabids</taxon>
        <taxon>Fabales</taxon>
        <taxon>Fabaceae</taxon>
        <taxon>Papilionoideae</taxon>
        <taxon>50 kb inversion clade</taxon>
        <taxon>NPAAA clade</taxon>
        <taxon>Hologalegina</taxon>
        <taxon>IRL clade</taxon>
        <taxon>Trifolieae</taxon>
        <taxon>Trifolium</taxon>
    </lineage>
</organism>
<feature type="transmembrane region" description="Helical" evidence="1">
    <location>
        <begin position="69"/>
        <end position="86"/>
    </location>
</feature>
<name>A0A2K3KWL6_TRIPR</name>
<accession>A0A2K3KWL6</accession>
<keyword evidence="1" id="KW-0472">Membrane</keyword>
<keyword evidence="1" id="KW-0812">Transmembrane</keyword>
<reference evidence="2 3" key="1">
    <citation type="journal article" date="2014" name="Am. J. Bot.">
        <title>Genome assembly and annotation for red clover (Trifolium pratense; Fabaceae).</title>
        <authorList>
            <person name="Istvanek J."/>
            <person name="Jaros M."/>
            <person name="Krenek A."/>
            <person name="Repkova J."/>
        </authorList>
    </citation>
    <scope>NUCLEOTIDE SEQUENCE [LARGE SCALE GENOMIC DNA]</scope>
    <source>
        <strain evidence="3">cv. Tatra</strain>
        <tissue evidence="2">Young leaves</tissue>
    </source>
</reference>
<evidence type="ECO:0000256" key="1">
    <source>
        <dbReference type="SAM" id="Phobius"/>
    </source>
</evidence>
<dbReference type="Proteomes" id="UP000236291">
    <property type="component" value="Unassembled WGS sequence"/>
</dbReference>
<dbReference type="GO" id="GO:0016301">
    <property type="term" value="F:kinase activity"/>
    <property type="evidence" value="ECO:0007669"/>
    <property type="project" value="UniProtKB-KW"/>
</dbReference>
<keyword evidence="2" id="KW-0675">Receptor</keyword>
<keyword evidence="2" id="KW-0418">Kinase</keyword>
<sequence length="87" mass="9981">MTDCPKCYVCDLDDVTHLQFADDTLWLGAKSWADVRALRAFLVLFEKMFGLKVPFMYLGLPIGVDPRRLLFWVTGMFLGSVGKMFVR</sequence>
<keyword evidence="1" id="KW-1133">Transmembrane helix</keyword>
<dbReference type="AlphaFoldDB" id="A0A2K3KWL6"/>
<keyword evidence="2" id="KW-0808">Transferase</keyword>
<comment type="caution">
    <text evidence="2">The sequence shown here is derived from an EMBL/GenBank/DDBJ whole genome shotgun (WGS) entry which is preliminary data.</text>
</comment>
<protein>
    <submittedName>
        <fullName evidence="2">Cysteine-rich receptor-like protein kinase</fullName>
    </submittedName>
</protein>
<gene>
    <name evidence="2" type="ORF">L195_g057647</name>
</gene>